<dbReference type="Proteomes" id="UP000324383">
    <property type="component" value="Unassembled WGS sequence"/>
</dbReference>
<evidence type="ECO:0000313" key="1">
    <source>
        <dbReference type="EMBL" id="TYK32405.1"/>
    </source>
</evidence>
<accession>A0A5D3EB66</accession>
<dbReference type="EMBL" id="VKLW01000031">
    <property type="protein sequence ID" value="TYK32405.1"/>
    <property type="molecule type" value="Genomic_DNA"/>
</dbReference>
<dbReference type="RefSeq" id="WP_148730786.1">
    <property type="nucleotide sequence ID" value="NZ_VKLW01000031.1"/>
</dbReference>
<keyword evidence="2" id="KW-1185">Reference proteome</keyword>
<dbReference type="AlphaFoldDB" id="A0A5D3EB66"/>
<reference evidence="1 2" key="1">
    <citation type="submission" date="2019-07" db="EMBL/GenBank/DDBJ databases">
        <title>Draft Genome Sequences of Bacteroides pyogenes Strains Isolated from the Uterus Holstein Dairy Cows with Metritis.</title>
        <authorList>
            <person name="Cunha F."/>
            <person name="Galvao K.N."/>
            <person name="Jeon S.J."/>
            <person name="Jeong K.C."/>
        </authorList>
    </citation>
    <scope>NUCLEOTIDE SEQUENCE [LARGE SCALE GENOMIC DNA]</scope>
    <source>
        <strain evidence="1 2">KG-31</strain>
    </source>
</reference>
<gene>
    <name evidence="1" type="ORF">FNJ60_12325</name>
</gene>
<comment type="caution">
    <text evidence="1">The sequence shown here is derived from an EMBL/GenBank/DDBJ whole genome shotgun (WGS) entry which is preliminary data.</text>
</comment>
<protein>
    <submittedName>
        <fullName evidence="1">Uncharacterized protein</fullName>
    </submittedName>
</protein>
<organism evidence="1 2">
    <name type="scientific">Bacteroides pyogenes</name>
    <dbReference type="NCBI Taxonomy" id="310300"/>
    <lineage>
        <taxon>Bacteria</taxon>
        <taxon>Pseudomonadati</taxon>
        <taxon>Bacteroidota</taxon>
        <taxon>Bacteroidia</taxon>
        <taxon>Bacteroidales</taxon>
        <taxon>Bacteroidaceae</taxon>
        <taxon>Bacteroides</taxon>
    </lineage>
</organism>
<sequence length="111" mass="12832">MSRIPQTYEEALNEVLPLFREDPDRFMPFYRAVNNLLASIPEGGVLRIADHCKPSSIDLFVKVATLHIMEDMMHCEDPYAGGLEFSEDYSEIKHSPRFIPAKPWKHPRSKD</sequence>
<name>A0A5D3EB66_9BACE</name>
<evidence type="ECO:0000313" key="2">
    <source>
        <dbReference type="Proteomes" id="UP000324383"/>
    </source>
</evidence>
<proteinExistence type="predicted"/>